<evidence type="ECO:0000256" key="5">
    <source>
        <dbReference type="ARBA" id="ARBA00022692"/>
    </source>
</evidence>
<organism evidence="11 12">
    <name type="scientific">Polynucleobacter cosmopolitanus</name>
    <dbReference type="NCBI Taxonomy" id="351345"/>
    <lineage>
        <taxon>Bacteria</taxon>
        <taxon>Pseudomonadati</taxon>
        <taxon>Pseudomonadota</taxon>
        <taxon>Betaproteobacteria</taxon>
        <taxon>Burkholderiales</taxon>
        <taxon>Burkholderiaceae</taxon>
        <taxon>Polynucleobacter</taxon>
    </lineage>
</organism>
<keyword evidence="12" id="KW-1185">Reference proteome</keyword>
<dbReference type="NCBIfam" id="TIGR00797">
    <property type="entry name" value="matE"/>
    <property type="match status" value="1"/>
</dbReference>
<keyword evidence="4" id="KW-1003">Cell membrane</keyword>
<feature type="transmembrane region" description="Helical" evidence="10">
    <location>
        <begin position="195"/>
        <end position="217"/>
    </location>
</feature>
<dbReference type="PIRSF" id="PIRSF006603">
    <property type="entry name" value="DinF"/>
    <property type="match status" value="1"/>
</dbReference>
<feature type="transmembrane region" description="Helical" evidence="10">
    <location>
        <begin position="47"/>
        <end position="72"/>
    </location>
</feature>
<protein>
    <recommendedName>
        <fullName evidence="9">Multidrug-efflux transporter</fullName>
    </recommendedName>
</protein>
<comment type="subcellular location">
    <subcellularLocation>
        <location evidence="1">Cell inner membrane</location>
        <topology evidence="1">Multi-pass membrane protein</topology>
    </subcellularLocation>
</comment>
<dbReference type="AlphaFoldDB" id="A0A229FR84"/>
<feature type="transmembrane region" description="Helical" evidence="10">
    <location>
        <begin position="12"/>
        <end position="32"/>
    </location>
</feature>
<gene>
    <name evidence="11" type="ORF">AOC33_08365</name>
</gene>
<accession>A0A229FR84</accession>
<dbReference type="InterPro" id="IPR048279">
    <property type="entry name" value="MdtK-like"/>
</dbReference>
<keyword evidence="8 10" id="KW-0472">Membrane</keyword>
<keyword evidence="2" id="KW-0813">Transport</keyword>
<evidence type="ECO:0000313" key="11">
    <source>
        <dbReference type="EMBL" id="OXL14515.1"/>
    </source>
</evidence>
<proteinExistence type="predicted"/>
<feature type="transmembrane region" description="Helical" evidence="10">
    <location>
        <begin position="357"/>
        <end position="378"/>
    </location>
</feature>
<reference evidence="11 12" key="1">
    <citation type="submission" date="2017-06" db="EMBL/GenBank/DDBJ databases">
        <title>Reclassification of a Polynucleobacter cosmopolitanus strain isolated from tropical Lake Victoria as Polynucleobacter victoriensis comb. nov.</title>
        <authorList>
            <person name="Hahn M.W."/>
        </authorList>
    </citation>
    <scope>NUCLEOTIDE SEQUENCE [LARGE SCALE GENOMIC DNA]</scope>
    <source>
        <strain evidence="11 12">MWH-MoIso2</strain>
    </source>
</reference>
<feature type="transmembrane region" description="Helical" evidence="10">
    <location>
        <begin position="283"/>
        <end position="304"/>
    </location>
</feature>
<feature type="transmembrane region" description="Helical" evidence="10">
    <location>
        <begin position="238"/>
        <end position="263"/>
    </location>
</feature>
<evidence type="ECO:0000256" key="1">
    <source>
        <dbReference type="ARBA" id="ARBA00004429"/>
    </source>
</evidence>
<comment type="caution">
    <text evidence="11">The sequence shown here is derived from an EMBL/GenBank/DDBJ whole genome shotgun (WGS) entry which is preliminary data.</text>
</comment>
<feature type="transmembrane region" description="Helical" evidence="10">
    <location>
        <begin position="160"/>
        <end position="183"/>
    </location>
</feature>
<keyword evidence="7" id="KW-0406">Ion transport</keyword>
<feature type="transmembrane region" description="Helical" evidence="10">
    <location>
        <begin position="316"/>
        <end position="337"/>
    </location>
</feature>
<dbReference type="PANTHER" id="PTHR43298:SF2">
    <property type="entry name" value="FMN_FAD EXPORTER YEEO-RELATED"/>
    <property type="match status" value="1"/>
</dbReference>
<dbReference type="Pfam" id="PF01554">
    <property type="entry name" value="MatE"/>
    <property type="match status" value="2"/>
</dbReference>
<dbReference type="InterPro" id="IPR050222">
    <property type="entry name" value="MATE_MdtK"/>
</dbReference>
<dbReference type="InterPro" id="IPR002528">
    <property type="entry name" value="MATE_fam"/>
</dbReference>
<dbReference type="RefSeq" id="WP_089516558.1">
    <property type="nucleotide sequence ID" value="NZ_NJGG01000003.1"/>
</dbReference>
<feature type="transmembrane region" description="Helical" evidence="10">
    <location>
        <begin position="128"/>
        <end position="148"/>
    </location>
</feature>
<evidence type="ECO:0000256" key="10">
    <source>
        <dbReference type="SAM" id="Phobius"/>
    </source>
</evidence>
<evidence type="ECO:0000256" key="8">
    <source>
        <dbReference type="ARBA" id="ARBA00023136"/>
    </source>
</evidence>
<evidence type="ECO:0000256" key="2">
    <source>
        <dbReference type="ARBA" id="ARBA00022448"/>
    </source>
</evidence>
<feature type="transmembrane region" description="Helical" evidence="10">
    <location>
        <begin position="390"/>
        <end position="411"/>
    </location>
</feature>
<dbReference type="GO" id="GO:0006811">
    <property type="term" value="P:monoatomic ion transport"/>
    <property type="evidence" value="ECO:0007669"/>
    <property type="project" value="UniProtKB-KW"/>
</dbReference>
<feature type="transmembrane region" description="Helical" evidence="10">
    <location>
        <begin position="93"/>
        <end position="116"/>
    </location>
</feature>
<keyword evidence="5 10" id="KW-0812">Transmembrane</keyword>
<feature type="transmembrane region" description="Helical" evidence="10">
    <location>
        <begin position="423"/>
        <end position="443"/>
    </location>
</feature>
<evidence type="ECO:0000256" key="6">
    <source>
        <dbReference type="ARBA" id="ARBA00022989"/>
    </source>
</evidence>
<evidence type="ECO:0000256" key="7">
    <source>
        <dbReference type="ARBA" id="ARBA00023065"/>
    </source>
</evidence>
<dbReference type="EMBL" id="NJGG01000003">
    <property type="protein sequence ID" value="OXL14515.1"/>
    <property type="molecule type" value="Genomic_DNA"/>
</dbReference>
<sequence>MLSNLKRDIPRLLSLAGPLLVGQLAVIAFGVMDTAMVARYSTDDLAALAMAGSIFISIYVGLTGVISALAPIAGQLFGAKRFSEIGEEVRQGWWLSLGLSIFGMLILMNPGVFLSIANASPEVEAKAILYLQIVAWGLPASLAMRVLVAYHNAISKPAVVTWLQIGGLFLKIPLNAWLIYGGFGVDAMGGPGCALATVIINWLWFLTMLIIVYQGKFYKIFSVYEKFSRPDTHKIGTLLKLGLPIGLSYLIEVTSFAFMALFIAKLGTVPLAGHQIVANLGTVLYMLPLSLSIATSTLVAQSLGADKPILAKEIGWSSLVFTTTLCVLVGFLVWIFRYPLLDLYAPSADVRSMAIPLFLFIAFYQIFDALQVTSAFILRGYRVAFWPMWIYAISLWGVGLGGGYILGFNLTGNIPEILQGAQGFWFANSLSLAIAATFLINLFKRTARRFEREHPPVEV</sequence>
<evidence type="ECO:0000256" key="4">
    <source>
        <dbReference type="ARBA" id="ARBA00022475"/>
    </source>
</evidence>
<keyword evidence="3" id="KW-0050">Antiport</keyword>
<dbReference type="PANTHER" id="PTHR43298">
    <property type="entry name" value="MULTIDRUG RESISTANCE PROTEIN NORM-RELATED"/>
    <property type="match status" value="1"/>
</dbReference>
<evidence type="ECO:0000256" key="3">
    <source>
        <dbReference type="ARBA" id="ARBA00022449"/>
    </source>
</evidence>
<dbReference type="Proteomes" id="UP000215188">
    <property type="component" value="Unassembled WGS sequence"/>
</dbReference>
<evidence type="ECO:0000256" key="9">
    <source>
        <dbReference type="ARBA" id="ARBA00031636"/>
    </source>
</evidence>
<dbReference type="GO" id="GO:0042910">
    <property type="term" value="F:xenobiotic transmembrane transporter activity"/>
    <property type="evidence" value="ECO:0007669"/>
    <property type="project" value="InterPro"/>
</dbReference>
<dbReference type="OrthoDB" id="9780160at2"/>
<dbReference type="GO" id="GO:0005886">
    <property type="term" value="C:plasma membrane"/>
    <property type="evidence" value="ECO:0007669"/>
    <property type="project" value="UniProtKB-SubCell"/>
</dbReference>
<evidence type="ECO:0000313" key="12">
    <source>
        <dbReference type="Proteomes" id="UP000215188"/>
    </source>
</evidence>
<keyword evidence="6 10" id="KW-1133">Transmembrane helix</keyword>
<dbReference type="GO" id="GO:0015297">
    <property type="term" value="F:antiporter activity"/>
    <property type="evidence" value="ECO:0007669"/>
    <property type="project" value="UniProtKB-KW"/>
</dbReference>
<dbReference type="CDD" id="cd13131">
    <property type="entry name" value="MATE_NorM_like"/>
    <property type="match status" value="1"/>
</dbReference>
<name>A0A229FR84_9BURK</name>